<dbReference type="InterPro" id="IPR004716">
    <property type="entry name" value="PTS_IIA_glucitol/sorbitol-sp"/>
</dbReference>
<comment type="caution">
    <text evidence="2">The sequence shown here is derived from an EMBL/GenBank/DDBJ whole genome shotgun (WGS) entry which is preliminary data.</text>
</comment>
<dbReference type="Pfam" id="PF03829">
    <property type="entry name" value="PTSIIA_gutA"/>
    <property type="match status" value="1"/>
</dbReference>
<dbReference type="InterPro" id="IPR036665">
    <property type="entry name" value="PTS_IIA_glucitol/sorbitol_sf"/>
</dbReference>
<dbReference type="PANTHER" id="PTHR40398">
    <property type="entry name" value="PTS SYSTEM GLUCITOL/SORBITOL-SPECIFIC EIIA COMPONENT"/>
    <property type="match status" value="1"/>
</dbReference>
<dbReference type="GO" id="GO:0005737">
    <property type="term" value="C:cytoplasm"/>
    <property type="evidence" value="ECO:0007669"/>
    <property type="project" value="InterPro"/>
</dbReference>
<dbReference type="GO" id="GO:0009401">
    <property type="term" value="P:phosphoenolpyruvate-dependent sugar phosphotransferase system"/>
    <property type="evidence" value="ECO:0007669"/>
    <property type="project" value="InterPro"/>
</dbReference>
<sequence length="125" mass="13557">MADVKAVITAIGEQALSAKDPMVILFDESASPELRAVAVIQKFAATTAQRELTLADGDLLIIDGTTYPIEHVGSLVNENIRTIGHVTLIFGDEGPQDLQNALYLTATIKPDFKIGTELVYHHLEQ</sequence>
<dbReference type="EMBL" id="AYYK01000001">
    <property type="protein sequence ID" value="KRM79818.1"/>
    <property type="molecule type" value="Genomic_DNA"/>
</dbReference>
<dbReference type="GO" id="GO:0008982">
    <property type="term" value="F:protein-N(PI)-phosphohistidine-sugar phosphotransferase activity"/>
    <property type="evidence" value="ECO:0007669"/>
    <property type="project" value="InterPro"/>
</dbReference>
<accession>A0A0R2BKN5</accession>
<dbReference type="STRING" id="1423738.FC84_GL000515"/>
<dbReference type="OrthoDB" id="7065254at2"/>
<dbReference type="Proteomes" id="UP000051813">
    <property type="component" value="Unassembled WGS sequence"/>
</dbReference>
<dbReference type="RefSeq" id="WP_057753625.1">
    <property type="nucleotide sequence ID" value="NZ_AYYK01000001.1"/>
</dbReference>
<dbReference type="SUPFAM" id="SSF141530">
    <property type="entry name" value="PTSIIA/GutA-like"/>
    <property type="match status" value="1"/>
</dbReference>
<dbReference type="PROSITE" id="PS51097">
    <property type="entry name" value="PTS_EIIA_TYPE_5"/>
    <property type="match status" value="1"/>
</dbReference>
<evidence type="ECO:0000256" key="1">
    <source>
        <dbReference type="PROSITE-ProRule" id="PRU00420"/>
    </source>
</evidence>
<organism evidence="2 3">
    <name type="scientific">Lapidilactobacillus dextrinicus DSM 20335</name>
    <dbReference type="NCBI Taxonomy" id="1423738"/>
    <lineage>
        <taxon>Bacteria</taxon>
        <taxon>Bacillati</taxon>
        <taxon>Bacillota</taxon>
        <taxon>Bacilli</taxon>
        <taxon>Lactobacillales</taxon>
        <taxon>Lactobacillaceae</taxon>
        <taxon>Lapidilactobacillus</taxon>
    </lineage>
</organism>
<evidence type="ECO:0000313" key="2">
    <source>
        <dbReference type="EMBL" id="KRM79818.1"/>
    </source>
</evidence>
<proteinExistence type="predicted"/>
<evidence type="ECO:0000313" key="3">
    <source>
        <dbReference type="Proteomes" id="UP000051813"/>
    </source>
</evidence>
<name>A0A0R2BKN5_9LACO</name>
<dbReference type="Gene3D" id="2.40.33.40">
    <property type="entry name" value="Phosphotransferase system, glucitol/sorbitol-specific IIA component"/>
    <property type="match status" value="1"/>
</dbReference>
<comment type="caution">
    <text evidence="1">Lacks conserved residue(s) required for the propagation of feature annotation.</text>
</comment>
<reference evidence="2 3" key="1">
    <citation type="journal article" date="2015" name="Genome Announc.">
        <title>Expanding the biotechnology potential of lactobacilli through comparative genomics of 213 strains and associated genera.</title>
        <authorList>
            <person name="Sun Z."/>
            <person name="Harris H.M."/>
            <person name="McCann A."/>
            <person name="Guo C."/>
            <person name="Argimon S."/>
            <person name="Zhang W."/>
            <person name="Yang X."/>
            <person name="Jeffery I.B."/>
            <person name="Cooney J.C."/>
            <person name="Kagawa T.F."/>
            <person name="Liu W."/>
            <person name="Song Y."/>
            <person name="Salvetti E."/>
            <person name="Wrobel A."/>
            <person name="Rasinkangas P."/>
            <person name="Parkhill J."/>
            <person name="Rea M.C."/>
            <person name="O'Sullivan O."/>
            <person name="Ritari J."/>
            <person name="Douillard F.P."/>
            <person name="Paul Ross R."/>
            <person name="Yang R."/>
            <person name="Briner A.E."/>
            <person name="Felis G.E."/>
            <person name="de Vos W.M."/>
            <person name="Barrangou R."/>
            <person name="Klaenhammer T.R."/>
            <person name="Caufield P.W."/>
            <person name="Cui Y."/>
            <person name="Zhang H."/>
            <person name="O'Toole P.W."/>
        </authorList>
    </citation>
    <scope>NUCLEOTIDE SEQUENCE [LARGE SCALE GENOMIC DNA]</scope>
    <source>
        <strain evidence="2 3">DSM 20335</strain>
    </source>
</reference>
<dbReference type="PANTHER" id="PTHR40398:SF1">
    <property type="entry name" value="PTS SYSTEM GLUCITOL_SORBITOL-SPECIFIC EIIA COMPONENT"/>
    <property type="match status" value="1"/>
</dbReference>
<keyword evidence="3" id="KW-1185">Reference proteome</keyword>
<gene>
    <name evidence="2" type="ORF">FC84_GL000515</name>
</gene>
<dbReference type="AlphaFoldDB" id="A0A0R2BKN5"/>
<protein>
    <submittedName>
        <fullName evidence="2">Uncharacterized protein</fullName>
    </submittedName>
</protein>
<dbReference type="PATRIC" id="fig|1423738.3.peg.525"/>
<dbReference type="GO" id="GO:0016301">
    <property type="term" value="F:kinase activity"/>
    <property type="evidence" value="ECO:0007669"/>
    <property type="project" value="TreeGrafter"/>
</dbReference>